<reference evidence="1 2" key="1">
    <citation type="journal article" date="2018" name="BMC Genomics">
        <title>Comparative genome analyses reveal sequence features reflecting distinct modes of host-adaptation between dicot and monocot powdery mildew.</title>
        <authorList>
            <person name="Wu Y."/>
            <person name="Ma X."/>
            <person name="Pan Z."/>
            <person name="Kale S.D."/>
            <person name="Song Y."/>
            <person name="King H."/>
            <person name="Zhang Q."/>
            <person name="Presley C."/>
            <person name="Deng X."/>
            <person name="Wei C.I."/>
            <person name="Xiao S."/>
        </authorList>
    </citation>
    <scope>NUCLEOTIDE SEQUENCE [LARGE SCALE GENOMIC DNA]</scope>
    <source>
        <strain evidence="1">UCSC1</strain>
    </source>
</reference>
<gene>
    <name evidence="1" type="ORF">GcC1_094021d</name>
</gene>
<organism evidence="1 2">
    <name type="scientific">Golovinomyces cichoracearum</name>
    <dbReference type="NCBI Taxonomy" id="62708"/>
    <lineage>
        <taxon>Eukaryota</taxon>
        <taxon>Fungi</taxon>
        <taxon>Dikarya</taxon>
        <taxon>Ascomycota</taxon>
        <taxon>Pezizomycotina</taxon>
        <taxon>Leotiomycetes</taxon>
        <taxon>Erysiphales</taxon>
        <taxon>Erysiphaceae</taxon>
        <taxon>Golovinomyces</taxon>
    </lineage>
</organism>
<evidence type="ECO:0000313" key="2">
    <source>
        <dbReference type="Proteomes" id="UP000285405"/>
    </source>
</evidence>
<sequence>MTDIEHVETNTSDNATINYLQISLIENKEIEYHAVDSDSDSGSNGNIDDIEVTQNYLDIKIPTANLIQGAYENAKTTVACIST</sequence>
<dbReference type="AlphaFoldDB" id="A0A420ICT3"/>
<evidence type="ECO:0000313" key="1">
    <source>
        <dbReference type="EMBL" id="RKF72346.1"/>
    </source>
</evidence>
<comment type="caution">
    <text evidence="1">The sequence shown here is derived from an EMBL/GenBank/DDBJ whole genome shotgun (WGS) entry which is preliminary data.</text>
</comment>
<name>A0A420ICT3_9PEZI</name>
<accession>A0A420ICT3</accession>
<dbReference type="EMBL" id="MCBR01009476">
    <property type="protein sequence ID" value="RKF72346.1"/>
    <property type="molecule type" value="Genomic_DNA"/>
</dbReference>
<dbReference type="Proteomes" id="UP000285405">
    <property type="component" value="Unassembled WGS sequence"/>
</dbReference>
<protein>
    <submittedName>
        <fullName evidence="1">Uncharacterized protein</fullName>
    </submittedName>
</protein>
<proteinExistence type="predicted"/>